<proteinExistence type="predicted"/>
<name>A0A9N9P7F8_9GLOM</name>
<comment type="caution">
    <text evidence="1">The sequence shown here is derived from an EMBL/GenBank/DDBJ whole genome shotgun (WGS) entry which is preliminary data.</text>
</comment>
<reference evidence="1" key="1">
    <citation type="submission" date="2021-06" db="EMBL/GenBank/DDBJ databases">
        <authorList>
            <person name="Kallberg Y."/>
            <person name="Tangrot J."/>
            <person name="Rosling A."/>
        </authorList>
    </citation>
    <scope>NUCLEOTIDE SEQUENCE</scope>
    <source>
        <strain evidence="1">IN212</strain>
    </source>
</reference>
<sequence length="45" mass="5265">MFKTLNNEYNSPFYSILSEQIFDEEVVKVKPVINKELESESNPTL</sequence>
<gene>
    <name evidence="1" type="ORF">RFULGI_LOCUS17358</name>
</gene>
<keyword evidence="2" id="KW-1185">Reference proteome</keyword>
<dbReference type="AlphaFoldDB" id="A0A9N9P7F8"/>
<dbReference type="Proteomes" id="UP000789396">
    <property type="component" value="Unassembled WGS sequence"/>
</dbReference>
<accession>A0A9N9P7F8</accession>
<dbReference type="EMBL" id="CAJVPZ010067551">
    <property type="protein sequence ID" value="CAG8797225.1"/>
    <property type="molecule type" value="Genomic_DNA"/>
</dbReference>
<organism evidence="1 2">
    <name type="scientific">Racocetra fulgida</name>
    <dbReference type="NCBI Taxonomy" id="60492"/>
    <lineage>
        <taxon>Eukaryota</taxon>
        <taxon>Fungi</taxon>
        <taxon>Fungi incertae sedis</taxon>
        <taxon>Mucoromycota</taxon>
        <taxon>Glomeromycotina</taxon>
        <taxon>Glomeromycetes</taxon>
        <taxon>Diversisporales</taxon>
        <taxon>Gigasporaceae</taxon>
        <taxon>Racocetra</taxon>
    </lineage>
</organism>
<evidence type="ECO:0000313" key="2">
    <source>
        <dbReference type="Proteomes" id="UP000789396"/>
    </source>
</evidence>
<feature type="non-terminal residue" evidence="1">
    <location>
        <position position="1"/>
    </location>
</feature>
<evidence type="ECO:0000313" key="1">
    <source>
        <dbReference type="EMBL" id="CAG8797225.1"/>
    </source>
</evidence>
<feature type="non-terminal residue" evidence="1">
    <location>
        <position position="45"/>
    </location>
</feature>
<protein>
    <submittedName>
        <fullName evidence="1">484_t:CDS:1</fullName>
    </submittedName>
</protein>